<dbReference type="SUPFAM" id="SSF56784">
    <property type="entry name" value="HAD-like"/>
    <property type="match status" value="1"/>
</dbReference>
<dbReference type="InterPro" id="IPR023214">
    <property type="entry name" value="HAD_sf"/>
</dbReference>
<name>A0ABQ6DVR1_9GAMM</name>
<evidence type="ECO:0000256" key="2">
    <source>
        <dbReference type="ARBA" id="ARBA00022801"/>
    </source>
</evidence>
<dbReference type="PRINTS" id="PR00413">
    <property type="entry name" value="HADHALOGNASE"/>
</dbReference>
<reference evidence="5" key="1">
    <citation type="journal article" date="2019" name="Int. J. Syst. Evol. Microbiol.">
        <title>The Global Catalogue of Microorganisms (GCM) 10K type strain sequencing project: providing services to taxonomists for standard genome sequencing and annotation.</title>
        <authorList>
            <consortium name="The Broad Institute Genomics Platform"/>
            <consortium name="The Broad Institute Genome Sequencing Center for Infectious Disease"/>
            <person name="Wu L."/>
            <person name="Ma J."/>
        </authorList>
    </citation>
    <scope>NUCLEOTIDE SEQUENCE [LARGE SCALE GENOMIC DNA]</scope>
    <source>
        <strain evidence="5">NBRC 103166</strain>
    </source>
</reference>
<keyword evidence="5" id="KW-1185">Reference proteome</keyword>
<dbReference type="RefSeq" id="WP_284202299.1">
    <property type="nucleotide sequence ID" value="NZ_BSPQ01000001.1"/>
</dbReference>
<dbReference type="InterPro" id="IPR051540">
    <property type="entry name" value="S-2-haloacid_dehalogenase"/>
</dbReference>
<dbReference type="EMBL" id="BSPQ01000001">
    <property type="protein sequence ID" value="GLS89185.1"/>
    <property type="molecule type" value="Genomic_DNA"/>
</dbReference>
<dbReference type="InterPro" id="IPR006328">
    <property type="entry name" value="2-HAD"/>
</dbReference>
<evidence type="ECO:0000256" key="3">
    <source>
        <dbReference type="RuleBase" id="RU368077"/>
    </source>
</evidence>
<dbReference type="Gene3D" id="3.40.50.1000">
    <property type="entry name" value="HAD superfamily/HAD-like"/>
    <property type="match status" value="1"/>
</dbReference>
<evidence type="ECO:0000313" key="5">
    <source>
        <dbReference type="Proteomes" id="UP001157353"/>
    </source>
</evidence>
<dbReference type="SFLD" id="SFLDS00003">
    <property type="entry name" value="Haloacid_Dehalogenase"/>
    <property type="match status" value="1"/>
</dbReference>
<dbReference type="NCBIfam" id="TIGR01428">
    <property type="entry name" value="HAD_type_II"/>
    <property type="match status" value="1"/>
</dbReference>
<sequence length="225" mass="24910">MKSNTILFDINETVLDLSALKPKFKAVFGDEKVVSTWFSMLLHSSVVCSLTEVKSDFATLSRVMLKAIAAKLDVTLTDKDCSDILATFADLPAHSDIKPALQKLRSAGFRTIAFSNSSQHLITKQIHNAGLNDYFDDIVSVEDSGSFKPDFNVYQFAANRVHRSIDSLWLVATHDWDTHGAICAGMHAAYIDRSGIGYHPLYRQADIDGKTMGDVIEKIIVLNKV</sequence>
<evidence type="ECO:0000256" key="1">
    <source>
        <dbReference type="ARBA" id="ARBA00008106"/>
    </source>
</evidence>
<dbReference type="PANTHER" id="PTHR43316">
    <property type="entry name" value="HYDROLASE, HALOACID DELAHOGENASE-RELATED"/>
    <property type="match status" value="1"/>
</dbReference>
<dbReference type="InterPro" id="IPR023198">
    <property type="entry name" value="PGP-like_dom2"/>
</dbReference>
<accession>A0ABQ6DVR1</accession>
<protein>
    <recommendedName>
        <fullName evidence="3">(S)-2-haloacid dehalogenase</fullName>
        <ecNumber evidence="3">3.8.1.2</ecNumber>
    </recommendedName>
    <alternativeName>
        <fullName evidence="3">2-haloalkanoic acid dehalogenase</fullName>
    </alternativeName>
    <alternativeName>
        <fullName evidence="3">Halocarboxylic acid halidohydrolase</fullName>
    </alternativeName>
    <alternativeName>
        <fullName evidence="3">L-2-haloacid dehalogenase</fullName>
    </alternativeName>
</protein>
<comment type="similarity">
    <text evidence="1 3">Belongs to the HAD-like hydrolase superfamily. S-2-haloalkanoic acid dehalogenase family.</text>
</comment>
<dbReference type="NCBIfam" id="TIGR01493">
    <property type="entry name" value="HAD-SF-IA-v2"/>
    <property type="match status" value="1"/>
</dbReference>
<dbReference type="Pfam" id="PF00702">
    <property type="entry name" value="Hydrolase"/>
    <property type="match status" value="1"/>
</dbReference>
<comment type="catalytic activity">
    <reaction evidence="3">
        <text>an (S)-2-haloacid + H2O = a (2R)-2-hydroxycarboxylate + a halide anion + H(+)</text>
        <dbReference type="Rhea" id="RHEA:11192"/>
        <dbReference type="ChEBI" id="CHEBI:15377"/>
        <dbReference type="ChEBI" id="CHEBI:15378"/>
        <dbReference type="ChEBI" id="CHEBI:16042"/>
        <dbReference type="ChEBI" id="CHEBI:58314"/>
        <dbReference type="ChEBI" id="CHEBI:137405"/>
        <dbReference type="EC" id="3.8.1.2"/>
    </reaction>
</comment>
<dbReference type="Proteomes" id="UP001157353">
    <property type="component" value="Unassembled WGS sequence"/>
</dbReference>
<dbReference type="InterPro" id="IPR036412">
    <property type="entry name" value="HAD-like_sf"/>
</dbReference>
<comment type="caution">
    <text evidence="4">The sequence shown here is derived from an EMBL/GenBank/DDBJ whole genome shotgun (WGS) entry which is preliminary data.</text>
</comment>
<dbReference type="SFLD" id="SFLDG01129">
    <property type="entry name" value="C1.5:_HAD__Beta-PGM__Phosphata"/>
    <property type="match status" value="1"/>
</dbReference>
<dbReference type="PANTHER" id="PTHR43316:SF3">
    <property type="entry name" value="HALOACID DEHALOGENASE, TYPE II (AFU_ORTHOLOGUE AFUA_2G07750)-RELATED"/>
    <property type="match status" value="1"/>
</dbReference>
<dbReference type="InterPro" id="IPR006439">
    <property type="entry name" value="HAD-SF_hydro_IA"/>
</dbReference>
<proteinExistence type="inferred from homology"/>
<comment type="function">
    <text evidence="3">Catalyzes the hydrolytic dehalogenation of small (S)-2-haloalkanoic acids to yield the corresponding (R)-2-hydroxyalkanoic acids.</text>
</comment>
<organism evidence="4 5">
    <name type="scientific">Psychromonas marina</name>
    <dbReference type="NCBI Taxonomy" id="88364"/>
    <lineage>
        <taxon>Bacteria</taxon>
        <taxon>Pseudomonadati</taxon>
        <taxon>Pseudomonadota</taxon>
        <taxon>Gammaproteobacteria</taxon>
        <taxon>Alteromonadales</taxon>
        <taxon>Psychromonadaceae</taxon>
        <taxon>Psychromonas</taxon>
    </lineage>
</organism>
<keyword evidence="2 3" id="KW-0378">Hydrolase</keyword>
<gene>
    <name evidence="4" type="ORF">GCM10007916_02520</name>
</gene>
<dbReference type="Gene3D" id="1.10.150.240">
    <property type="entry name" value="Putative phosphatase, domain 2"/>
    <property type="match status" value="1"/>
</dbReference>
<evidence type="ECO:0000313" key="4">
    <source>
        <dbReference type="EMBL" id="GLS89185.1"/>
    </source>
</evidence>
<dbReference type="EC" id="3.8.1.2" evidence="3"/>